<evidence type="ECO:0000313" key="1">
    <source>
        <dbReference type="EMBL" id="XBQ21740.1"/>
    </source>
</evidence>
<dbReference type="KEGG" id="fld:ABNE31_09010"/>
<dbReference type="AlphaFoldDB" id="A0AAU7MTH8"/>
<dbReference type="PROSITE" id="PS51257">
    <property type="entry name" value="PROKAR_LIPOPROTEIN"/>
    <property type="match status" value="1"/>
</dbReference>
<name>A0AAU7MTH8_9FLAO</name>
<dbReference type="EMBL" id="CP157804">
    <property type="protein sequence ID" value="XBQ21740.1"/>
    <property type="molecule type" value="Genomic_DNA"/>
</dbReference>
<accession>A0AAU7MTH8</accession>
<sequence length="134" mass="15035">MKMFLYVISILLFSCSDNSGQEGYQVNQFLGTWKLTATYQTKLDGSADWETVDDSASYTITFADGNEAVVSYSSCSGTYEYSEEQSKISVFFECLDDRTDYFIDDESDLPDILIVSALGNNTPDEGIKLKFLKI</sequence>
<reference evidence="1" key="1">
    <citation type="submission" date="2024-05" db="EMBL/GenBank/DDBJ databases">
        <title>Draft Genome Sequences of Flagellimonas sp. MMG031 and Marinobacter sp. MMG032 Isolated from the dinoflagellate Symbiodinium pilosum.</title>
        <authorList>
            <person name="Shikuma N.J."/>
            <person name="Farrell M.V."/>
        </authorList>
    </citation>
    <scope>NUCLEOTIDE SEQUENCE</scope>
    <source>
        <strain evidence="1">MMG031</strain>
    </source>
</reference>
<evidence type="ECO:0008006" key="2">
    <source>
        <dbReference type="Google" id="ProtNLM"/>
    </source>
</evidence>
<dbReference type="RefSeq" id="WP_275650197.1">
    <property type="nucleotide sequence ID" value="NZ_CP157804.1"/>
</dbReference>
<proteinExistence type="predicted"/>
<protein>
    <recommendedName>
        <fullName evidence="2">Lipocalin-like domain-containing protein</fullName>
    </recommendedName>
</protein>
<gene>
    <name evidence="1" type="ORF">ABNE31_09010</name>
</gene>
<organism evidence="1">
    <name type="scientific">Flagellimonas sp. MMG031</name>
    <dbReference type="NCBI Taxonomy" id="3158549"/>
    <lineage>
        <taxon>Bacteria</taxon>
        <taxon>Pseudomonadati</taxon>
        <taxon>Bacteroidota</taxon>
        <taxon>Flavobacteriia</taxon>
        <taxon>Flavobacteriales</taxon>
        <taxon>Flavobacteriaceae</taxon>
        <taxon>Flagellimonas</taxon>
    </lineage>
</organism>